<dbReference type="AlphaFoldDB" id="A0A934S4P7"/>
<dbReference type="Pfam" id="PF11984">
    <property type="entry name" value="DUF3485"/>
    <property type="match status" value="1"/>
</dbReference>
<protein>
    <submittedName>
        <fullName evidence="2">Exosortase-associated EpsI family protein</fullName>
    </submittedName>
</protein>
<organism evidence="2 3">
    <name type="scientific">Luteolibacter pohnpeiensis</name>
    <dbReference type="NCBI Taxonomy" id="454153"/>
    <lineage>
        <taxon>Bacteria</taxon>
        <taxon>Pseudomonadati</taxon>
        <taxon>Verrucomicrobiota</taxon>
        <taxon>Verrucomicrobiia</taxon>
        <taxon>Verrucomicrobiales</taxon>
        <taxon>Verrucomicrobiaceae</taxon>
        <taxon>Luteolibacter</taxon>
    </lineage>
</organism>
<feature type="domain" description="Methanolan biosynthesis EpsI" evidence="1">
    <location>
        <begin position="7"/>
        <end position="233"/>
    </location>
</feature>
<sequence length="244" mass="27609">MKFRLLILPLFLAGTLSAVYLLPQAGAIAQSAISMSLPNFSGKWVLKRIPPSQKELEVLAKDTQFAKAICLKPRPGEWTSDGNPVCDRVDLSIVLSGYDLNNSIHRPERCMPAQGHTILSSSDVKVNLKDGKEVTMRRLLSVQRVTTSDDRKQGFDLNCVTYYFFVGHDQLVYDHLTRTFVDMKDRLVRGMDQRWAYVSSSMWFGKIPYAGADLTVTEAEADQKLQSFLTDLLEEQIDWDQIKS</sequence>
<dbReference type="EMBL" id="JAENIJ010000011">
    <property type="protein sequence ID" value="MBK1882491.1"/>
    <property type="molecule type" value="Genomic_DNA"/>
</dbReference>
<reference evidence="2" key="1">
    <citation type="submission" date="2021-01" db="EMBL/GenBank/DDBJ databases">
        <title>Modified the classification status of verrucomicrobia.</title>
        <authorList>
            <person name="Feng X."/>
        </authorList>
    </citation>
    <scope>NUCLEOTIDE SEQUENCE</scope>
    <source>
        <strain evidence="2">KCTC 22041</strain>
    </source>
</reference>
<evidence type="ECO:0000313" key="3">
    <source>
        <dbReference type="Proteomes" id="UP000603141"/>
    </source>
</evidence>
<accession>A0A934S4P7</accession>
<name>A0A934S4P7_9BACT</name>
<dbReference type="RefSeq" id="WP_200269681.1">
    <property type="nucleotide sequence ID" value="NZ_JAENIJ010000011.1"/>
</dbReference>
<proteinExistence type="predicted"/>
<dbReference type="InterPro" id="IPR014263">
    <property type="entry name" value="Methanolan_biosynth_EpsI"/>
</dbReference>
<gene>
    <name evidence="2" type="ORF">JIN85_08695</name>
</gene>
<evidence type="ECO:0000259" key="1">
    <source>
        <dbReference type="Pfam" id="PF11984"/>
    </source>
</evidence>
<evidence type="ECO:0000313" key="2">
    <source>
        <dbReference type="EMBL" id="MBK1882491.1"/>
    </source>
</evidence>
<dbReference type="Proteomes" id="UP000603141">
    <property type="component" value="Unassembled WGS sequence"/>
</dbReference>
<comment type="caution">
    <text evidence="2">The sequence shown here is derived from an EMBL/GenBank/DDBJ whole genome shotgun (WGS) entry which is preliminary data.</text>
</comment>
<keyword evidence="3" id="KW-1185">Reference proteome</keyword>